<accession>A0A8H5PW41</accession>
<reference evidence="8 9" key="1">
    <citation type="submission" date="2020-05" db="EMBL/GenBank/DDBJ databases">
        <title>Identification and distribution of gene clusters putatively required for synthesis of sphingolipid metabolism inhibitors in phylogenetically diverse species of the filamentous fungus Fusarium.</title>
        <authorList>
            <person name="Kim H.-S."/>
            <person name="Busman M."/>
            <person name="Brown D.W."/>
            <person name="Divon H."/>
            <person name="Uhlig S."/>
            <person name="Proctor R.H."/>
        </authorList>
    </citation>
    <scope>NUCLEOTIDE SEQUENCE [LARGE SCALE GENOMIC DNA]</scope>
    <source>
        <strain evidence="8 9">NRRL 36939</strain>
    </source>
</reference>
<feature type="transmembrane region" description="Helical" evidence="5">
    <location>
        <begin position="20"/>
        <end position="41"/>
    </location>
</feature>
<evidence type="ECO:0000256" key="3">
    <source>
        <dbReference type="ARBA" id="ARBA00049194"/>
    </source>
</evidence>
<dbReference type="Pfam" id="PF20684">
    <property type="entry name" value="Fung_rhodopsin"/>
    <property type="match status" value="1"/>
</dbReference>
<feature type="domain" description="Rhodopsin" evidence="7">
    <location>
        <begin position="37"/>
        <end position="134"/>
    </location>
</feature>
<feature type="transmembrane region" description="Helical" evidence="5">
    <location>
        <begin position="95"/>
        <end position="119"/>
    </location>
</feature>
<gene>
    <name evidence="8" type="ORF">FPCIR_1472</name>
</gene>
<dbReference type="EC" id="1.2.1.3" evidence="2"/>
<feature type="transmembrane region" description="Helical" evidence="5">
    <location>
        <begin position="181"/>
        <end position="205"/>
    </location>
</feature>
<keyword evidence="5" id="KW-0812">Transmembrane</keyword>
<protein>
    <recommendedName>
        <fullName evidence="2">aldehyde dehydrogenase (NAD(+))</fullName>
        <ecNumber evidence="2">1.2.1.3</ecNumber>
    </recommendedName>
</protein>
<feature type="compositionally biased region" description="Polar residues" evidence="4">
    <location>
        <begin position="476"/>
        <end position="504"/>
    </location>
</feature>
<dbReference type="Pfam" id="PF00171">
    <property type="entry name" value="Aldedh"/>
    <property type="match status" value="2"/>
</dbReference>
<dbReference type="SUPFAM" id="SSF53720">
    <property type="entry name" value="ALDH-like"/>
    <property type="match status" value="1"/>
</dbReference>
<dbReference type="EMBL" id="JAAOAS010000030">
    <property type="protein sequence ID" value="KAF5603276.1"/>
    <property type="molecule type" value="Genomic_DNA"/>
</dbReference>
<feature type="region of interest" description="Disordered" evidence="4">
    <location>
        <begin position="388"/>
        <end position="411"/>
    </location>
</feature>
<feature type="transmembrane region" description="Helical" evidence="5">
    <location>
        <begin position="53"/>
        <end position="75"/>
    </location>
</feature>
<dbReference type="GO" id="GO:0004029">
    <property type="term" value="F:aldehyde dehydrogenase (NAD+) activity"/>
    <property type="evidence" value="ECO:0007669"/>
    <property type="project" value="UniProtKB-EC"/>
</dbReference>
<organism evidence="8 9">
    <name type="scientific">Fusarium pseudocircinatum</name>
    <dbReference type="NCBI Taxonomy" id="56676"/>
    <lineage>
        <taxon>Eukaryota</taxon>
        <taxon>Fungi</taxon>
        <taxon>Dikarya</taxon>
        <taxon>Ascomycota</taxon>
        <taxon>Pezizomycotina</taxon>
        <taxon>Sordariomycetes</taxon>
        <taxon>Hypocreomycetidae</taxon>
        <taxon>Hypocreales</taxon>
        <taxon>Nectriaceae</taxon>
        <taxon>Fusarium</taxon>
        <taxon>Fusarium fujikuroi species complex</taxon>
    </lineage>
</organism>
<dbReference type="InterPro" id="IPR016163">
    <property type="entry name" value="Ald_DH_C"/>
</dbReference>
<feature type="domain" description="Aldehyde dehydrogenase" evidence="6">
    <location>
        <begin position="506"/>
        <end position="564"/>
    </location>
</feature>
<dbReference type="InterPro" id="IPR016161">
    <property type="entry name" value="Ald_DH/histidinol_DH"/>
</dbReference>
<evidence type="ECO:0000259" key="6">
    <source>
        <dbReference type="Pfam" id="PF00171"/>
    </source>
</evidence>
<dbReference type="PANTHER" id="PTHR11699">
    <property type="entry name" value="ALDEHYDE DEHYDROGENASE-RELATED"/>
    <property type="match status" value="1"/>
</dbReference>
<dbReference type="AlphaFoldDB" id="A0A8H5PW41"/>
<comment type="catalytic activity">
    <reaction evidence="3">
        <text>an aldehyde + NAD(+) + H2O = a carboxylate + NADH + 2 H(+)</text>
        <dbReference type="Rhea" id="RHEA:16185"/>
        <dbReference type="ChEBI" id="CHEBI:15377"/>
        <dbReference type="ChEBI" id="CHEBI:15378"/>
        <dbReference type="ChEBI" id="CHEBI:17478"/>
        <dbReference type="ChEBI" id="CHEBI:29067"/>
        <dbReference type="ChEBI" id="CHEBI:57540"/>
        <dbReference type="ChEBI" id="CHEBI:57945"/>
        <dbReference type="EC" id="1.2.1.3"/>
    </reaction>
</comment>
<feature type="transmembrane region" description="Helical" evidence="5">
    <location>
        <begin position="148"/>
        <end position="169"/>
    </location>
</feature>
<sequence length="687" mass="75116">MASVQPPNPLPPDQNVGPILLGISGTCLALVIITTSVRIWVRTALRSSGWDDYTIVIVTLLGIARYGVQVGQVSIGNGRHRWYIEPEDYVQNNKLGWVAQILLFASICLLKISILLLLLRIKDSRSVRPVSAYWTGVGECWNPRIRIYYIYATIGMYSGVATGFGIARATSLGVVTSDLSWVYAITAIWSNLELYLGIVGANLALSRSIFAYFFREGGTTKGSSYGGMPRSTSASRNLRVPSSSGFRSGQSRIQSRDQDSEISLVQTTKKQPTRVRILFSRWTNPQSVKTIDKSAVTDHQRQTGGMVSIGVNNVVLTHKNRIEPTPQAVIRAQPQLVRAATAPATMFAKSDVSSDRQTWPRMSASNARQEFIVLSFITYMFCLRPSQRFPRSRRHPDPSAPKTLTPQSTEKAFPAWKKTHPENAEAIVALTTLILGAPKSTTRTIQTSSAPLSYFAGCFDKVHGESWPAADGYVSPSESSHGTPHSHWQSTKHPPPSQQGTAASANPPKKTPLTTLPTAAGFPPGVFQILIGDDSTVSLLSHHMHVKKVCSTGSVPIRKKILAAEPLAGLLVSPTTFIGIVEESDIATEEIFGPVSVITKFKDEDEVIARANNSEYGLAAGVFTRYINGALRVAGEFEARMFGINYISRLSLNTTFGGHKEYELGRQCGRVGLTSWMQTKTVIINMT</sequence>
<keyword evidence="9" id="KW-1185">Reference proteome</keyword>
<feature type="domain" description="Aldehyde dehydrogenase" evidence="6">
    <location>
        <begin position="568"/>
        <end position="682"/>
    </location>
</feature>
<dbReference type="OrthoDB" id="5331848at2759"/>
<evidence type="ECO:0000256" key="2">
    <source>
        <dbReference type="ARBA" id="ARBA00024226"/>
    </source>
</evidence>
<keyword evidence="5" id="KW-0472">Membrane</keyword>
<dbReference type="InterPro" id="IPR015590">
    <property type="entry name" value="Aldehyde_DH_dom"/>
</dbReference>
<dbReference type="Proteomes" id="UP000546213">
    <property type="component" value="Unassembled WGS sequence"/>
</dbReference>
<evidence type="ECO:0000259" key="7">
    <source>
        <dbReference type="Pfam" id="PF20684"/>
    </source>
</evidence>
<evidence type="ECO:0000313" key="9">
    <source>
        <dbReference type="Proteomes" id="UP000546213"/>
    </source>
</evidence>
<dbReference type="Gene3D" id="3.40.309.10">
    <property type="entry name" value="Aldehyde Dehydrogenase, Chain A, domain 2"/>
    <property type="match status" value="1"/>
</dbReference>
<evidence type="ECO:0000256" key="5">
    <source>
        <dbReference type="SAM" id="Phobius"/>
    </source>
</evidence>
<feature type="compositionally biased region" description="Polar residues" evidence="4">
    <location>
        <begin position="230"/>
        <end position="253"/>
    </location>
</feature>
<dbReference type="Gene3D" id="3.40.605.10">
    <property type="entry name" value="Aldehyde Dehydrogenase, Chain A, domain 1"/>
    <property type="match status" value="2"/>
</dbReference>
<dbReference type="InterPro" id="IPR049326">
    <property type="entry name" value="Rhodopsin_dom_fungi"/>
</dbReference>
<feature type="region of interest" description="Disordered" evidence="4">
    <location>
        <begin position="470"/>
        <end position="517"/>
    </location>
</feature>
<dbReference type="InterPro" id="IPR016162">
    <property type="entry name" value="Ald_DH_N"/>
</dbReference>
<feature type="compositionally biased region" description="Low complexity" evidence="4">
    <location>
        <begin position="507"/>
        <end position="517"/>
    </location>
</feature>
<evidence type="ECO:0000313" key="8">
    <source>
        <dbReference type="EMBL" id="KAF5603276.1"/>
    </source>
</evidence>
<name>A0A8H5PW41_9HYPO</name>
<comment type="similarity">
    <text evidence="1">Belongs to the aldehyde dehydrogenase family.</text>
</comment>
<evidence type="ECO:0000256" key="1">
    <source>
        <dbReference type="ARBA" id="ARBA00009986"/>
    </source>
</evidence>
<feature type="region of interest" description="Disordered" evidence="4">
    <location>
        <begin position="222"/>
        <end position="262"/>
    </location>
</feature>
<keyword evidence="5" id="KW-1133">Transmembrane helix</keyword>
<comment type="caution">
    <text evidence="8">The sequence shown here is derived from an EMBL/GenBank/DDBJ whole genome shotgun (WGS) entry which is preliminary data.</text>
</comment>
<proteinExistence type="inferred from homology"/>
<evidence type="ECO:0000256" key="4">
    <source>
        <dbReference type="SAM" id="MobiDB-lite"/>
    </source>
</evidence>